<feature type="binding site" evidence="5">
    <location>
        <position position="265"/>
    </location>
    <ligand>
        <name>S-adenosyl-L-methionine</name>
        <dbReference type="ChEBI" id="CHEBI:59789"/>
    </ligand>
</feature>
<dbReference type="SUPFAM" id="SSF53335">
    <property type="entry name" value="S-adenosyl-L-methionine-dependent methyltransferases"/>
    <property type="match status" value="1"/>
</dbReference>
<feature type="active site" description="Nucleophile" evidence="5">
    <location>
        <position position="363"/>
    </location>
</feature>
<proteinExistence type="inferred from homology"/>
<dbReference type="InterPro" id="IPR036974">
    <property type="entry name" value="PUA_sf"/>
</dbReference>
<reference evidence="7" key="1">
    <citation type="submission" date="2021-01" db="EMBL/GenBank/DDBJ databases">
        <authorList>
            <person name="Corre E."/>
            <person name="Pelletier E."/>
            <person name="Niang G."/>
            <person name="Scheremetjew M."/>
            <person name="Finn R."/>
            <person name="Kale V."/>
            <person name="Holt S."/>
            <person name="Cochrane G."/>
            <person name="Meng A."/>
            <person name="Brown T."/>
            <person name="Cohen L."/>
        </authorList>
    </citation>
    <scope>NUCLEOTIDE SEQUENCE</scope>
    <source>
        <strain evidence="7">CCMP3107</strain>
    </source>
</reference>
<dbReference type="EMBL" id="HBIU01023930">
    <property type="protein sequence ID" value="CAE0632431.1"/>
    <property type="molecule type" value="Transcribed_RNA"/>
</dbReference>
<dbReference type="GO" id="GO:0008173">
    <property type="term" value="F:RNA methyltransferase activity"/>
    <property type="evidence" value="ECO:0007669"/>
    <property type="project" value="InterPro"/>
</dbReference>
<accession>A0A6V1QKU6</accession>
<keyword evidence="3 5" id="KW-0949">S-adenosyl-L-methionine</keyword>
<gene>
    <name evidence="7" type="ORF">HAKA00212_LOCUS11140</name>
    <name evidence="8" type="ORF">HAKA00212_LOCUS11141</name>
</gene>
<dbReference type="PRINTS" id="PR02008">
    <property type="entry name" value="RCMTFAMILY"/>
</dbReference>
<evidence type="ECO:0000256" key="5">
    <source>
        <dbReference type="PROSITE-ProRule" id="PRU01023"/>
    </source>
</evidence>
<dbReference type="InterPro" id="IPR029063">
    <property type="entry name" value="SAM-dependent_MTases_sf"/>
</dbReference>
<feature type="domain" description="SAM-dependent MTase RsmB/NOP-type" evidence="6">
    <location>
        <begin position="110"/>
        <end position="437"/>
    </location>
</feature>
<dbReference type="InterPro" id="IPR023267">
    <property type="entry name" value="RCMT"/>
</dbReference>
<dbReference type="InterPro" id="IPR001678">
    <property type="entry name" value="MeTrfase_RsmB-F_NOP2_dom"/>
</dbReference>
<feature type="binding site" evidence="5">
    <location>
        <position position="313"/>
    </location>
    <ligand>
        <name>S-adenosyl-L-methionine</name>
        <dbReference type="ChEBI" id="CHEBI:59789"/>
    </ligand>
</feature>
<dbReference type="Pfam" id="PF01189">
    <property type="entry name" value="Methyltr_RsmB-F"/>
    <property type="match status" value="1"/>
</dbReference>
<dbReference type="PROSITE" id="PS51686">
    <property type="entry name" value="SAM_MT_RSMB_NOP"/>
    <property type="match status" value="1"/>
</dbReference>
<comment type="similarity">
    <text evidence="5">Belongs to the class I-like SAM-binding methyltransferase superfamily. RsmB/NOP family.</text>
</comment>
<dbReference type="PROSITE" id="PS50890">
    <property type="entry name" value="PUA"/>
    <property type="match status" value="1"/>
</dbReference>
<evidence type="ECO:0000256" key="3">
    <source>
        <dbReference type="ARBA" id="ARBA00022691"/>
    </source>
</evidence>
<dbReference type="PANTHER" id="PTHR22807">
    <property type="entry name" value="NOP2 YEAST -RELATED NOL1/NOP2/FMU SUN DOMAIN-CONTAINING"/>
    <property type="match status" value="1"/>
</dbReference>
<evidence type="ECO:0000256" key="2">
    <source>
        <dbReference type="ARBA" id="ARBA00022679"/>
    </source>
</evidence>
<name>A0A6V1QKU6_HETAK</name>
<dbReference type="Gene3D" id="2.30.130.10">
    <property type="entry name" value="PUA domain"/>
    <property type="match status" value="1"/>
</dbReference>
<evidence type="ECO:0000256" key="4">
    <source>
        <dbReference type="ARBA" id="ARBA00022884"/>
    </source>
</evidence>
<dbReference type="InterPro" id="IPR015947">
    <property type="entry name" value="PUA-like_sf"/>
</dbReference>
<keyword evidence="1 5" id="KW-0489">Methyltransferase</keyword>
<feature type="binding site" evidence="5">
    <location>
        <position position="238"/>
    </location>
    <ligand>
        <name>S-adenosyl-L-methionine</name>
        <dbReference type="ChEBI" id="CHEBI:59789"/>
    </ligand>
</feature>
<dbReference type="InterPro" id="IPR049560">
    <property type="entry name" value="MeTrfase_RsmB-F_NOP2_cat"/>
</dbReference>
<organism evidence="7">
    <name type="scientific">Heterosigma akashiwo</name>
    <name type="common">Chromophytic alga</name>
    <name type="synonym">Heterosigma carterae</name>
    <dbReference type="NCBI Taxonomy" id="2829"/>
    <lineage>
        <taxon>Eukaryota</taxon>
        <taxon>Sar</taxon>
        <taxon>Stramenopiles</taxon>
        <taxon>Ochrophyta</taxon>
        <taxon>Raphidophyceae</taxon>
        <taxon>Chattonellales</taxon>
        <taxon>Chattonellaceae</taxon>
        <taxon>Heterosigma</taxon>
    </lineage>
</organism>
<dbReference type="AlphaFoldDB" id="A0A6V1QKU6"/>
<keyword evidence="2 5" id="KW-0808">Transferase</keyword>
<dbReference type="EMBL" id="HBIU01023932">
    <property type="protein sequence ID" value="CAE0632432.1"/>
    <property type="molecule type" value="Transcribed_RNA"/>
</dbReference>
<dbReference type="Gene3D" id="3.40.50.150">
    <property type="entry name" value="Vaccinia Virus protein VP39"/>
    <property type="match status" value="1"/>
</dbReference>
<evidence type="ECO:0000256" key="1">
    <source>
        <dbReference type="ARBA" id="ARBA00022603"/>
    </source>
</evidence>
<feature type="binding site" evidence="5">
    <location>
        <begin position="214"/>
        <end position="220"/>
    </location>
    <ligand>
        <name>S-adenosyl-L-methionine</name>
        <dbReference type="ChEBI" id="CHEBI:59789"/>
    </ligand>
</feature>
<dbReference type="SUPFAM" id="SSF88697">
    <property type="entry name" value="PUA domain-like"/>
    <property type="match status" value="1"/>
</dbReference>
<dbReference type="PANTHER" id="PTHR22807:SF34">
    <property type="entry name" value="TRNA (CYTOSINE(72)-C(5))-METHYLTRANSFERASE NSUN6"/>
    <property type="match status" value="1"/>
</dbReference>
<sequence>MVLPPQTTYLRVNTTKVTAEQVVEELQEWLSGEFQDRIAATGREVSKPYIHPILDDCVCIPNVPPRHQQDDWEFQDDGAGHRAAVVDRGCGEAVLRGAHVFACGLLAAGPYLRAGQTVDVYVDLEEGRGTTRGLDFRAYAKRKLHLGTGTMAVDRAAAFQTMRGLAVRMAEVVGGDAPPLNGALPGRVYGQNLSSMVVAHVLQPQPGETILDMCSAPGGKATHIAQRMGDRGLVVACDRTRRKAKHIRALCEELGLASVVPLCFDSRAAVVKGAGRASRTPPREVLEAAAPGKEGFPDLKAFYEETFDRVVLDPPCSALGLRPKLRCDLTMKELRSHVDLQRQLFWGAARLVRPGGVLVYSTCTVDPLENEGMVAWALEKHPFLELVAQEPMLGQAGLPGCGLSEEQRRLVQRFDPAVPTTAGDSTTGFFCAKFIKKNSTLLEIDDADNDDNKKKTSNATTTAA</sequence>
<evidence type="ECO:0000259" key="6">
    <source>
        <dbReference type="PROSITE" id="PS51686"/>
    </source>
</evidence>
<dbReference type="GO" id="GO:0001510">
    <property type="term" value="P:RNA methylation"/>
    <property type="evidence" value="ECO:0007669"/>
    <property type="project" value="InterPro"/>
</dbReference>
<evidence type="ECO:0000313" key="8">
    <source>
        <dbReference type="EMBL" id="CAE0632432.1"/>
    </source>
</evidence>
<keyword evidence="4 5" id="KW-0694">RNA-binding</keyword>
<evidence type="ECO:0000313" key="7">
    <source>
        <dbReference type="EMBL" id="CAE0632431.1"/>
    </source>
</evidence>
<protein>
    <recommendedName>
        <fullName evidence="6">SAM-dependent MTase RsmB/NOP-type domain-containing protein</fullName>
    </recommendedName>
</protein>
<dbReference type="GO" id="GO:0003723">
    <property type="term" value="F:RNA binding"/>
    <property type="evidence" value="ECO:0007669"/>
    <property type="project" value="UniProtKB-UniRule"/>
</dbReference>